<keyword evidence="2" id="KW-0812">Transmembrane</keyword>
<dbReference type="AlphaFoldDB" id="A0A9P5VLW6"/>
<protein>
    <submittedName>
        <fullName evidence="3">Uncharacterized protein</fullName>
    </submittedName>
</protein>
<proteinExistence type="predicted"/>
<keyword evidence="2" id="KW-0472">Membrane</keyword>
<reference evidence="3" key="1">
    <citation type="journal article" date="2020" name="Fungal Divers.">
        <title>Resolving the Mortierellaceae phylogeny through synthesis of multi-gene phylogenetics and phylogenomics.</title>
        <authorList>
            <person name="Vandepol N."/>
            <person name="Liber J."/>
            <person name="Desiro A."/>
            <person name="Na H."/>
            <person name="Kennedy M."/>
            <person name="Barry K."/>
            <person name="Grigoriev I.V."/>
            <person name="Miller A.N."/>
            <person name="O'Donnell K."/>
            <person name="Stajich J.E."/>
            <person name="Bonito G."/>
        </authorList>
    </citation>
    <scope>NUCLEOTIDE SEQUENCE</scope>
    <source>
        <strain evidence="3">NVP1</strain>
    </source>
</reference>
<feature type="transmembrane region" description="Helical" evidence="2">
    <location>
        <begin position="195"/>
        <end position="217"/>
    </location>
</feature>
<gene>
    <name evidence="3" type="ORF">BG006_005857</name>
</gene>
<name>A0A9P5VLW6_9FUNG</name>
<evidence type="ECO:0000313" key="4">
    <source>
        <dbReference type="Proteomes" id="UP000696485"/>
    </source>
</evidence>
<evidence type="ECO:0000256" key="2">
    <source>
        <dbReference type="SAM" id="Phobius"/>
    </source>
</evidence>
<accession>A0A9P5VLW6</accession>
<evidence type="ECO:0000256" key="1">
    <source>
        <dbReference type="SAM" id="MobiDB-lite"/>
    </source>
</evidence>
<feature type="transmembrane region" description="Helical" evidence="2">
    <location>
        <begin position="237"/>
        <end position="256"/>
    </location>
</feature>
<feature type="transmembrane region" description="Helical" evidence="2">
    <location>
        <begin position="268"/>
        <end position="284"/>
    </location>
</feature>
<sequence>MAANVPSTPFRGISTLDPFDSVAMIDKKTTVYLDIFLETDQSVLETPSVLDEVLRQQDLDARVAAAERDDVLESEWIDFQPQKNKGTTQNGAEDKEVEDMEYAPCLDLDARVVAAEQDVVLESEWIDFQPQKDKSTTQNGAEDKEVEDKEYAPCLDQELADMEYVEVLMVVPEMADVQDTTLRVFDYAPGWTEGMVLLLSLCLGGTLVGLAQARTLVRQMPEEFDVSGSGAAQGRHLSLFFGGTISMTAMGLTAWVIMEGLWISPPEYFAGFGIAGVILVQAWVPSTPLQVPMDVIDTKRYDFGDEEKAVDALEGRNACSLDVNSRAELAIATVRTKE</sequence>
<keyword evidence="4" id="KW-1185">Reference proteome</keyword>
<comment type="caution">
    <text evidence="3">The sequence shown here is derived from an EMBL/GenBank/DDBJ whole genome shotgun (WGS) entry which is preliminary data.</text>
</comment>
<dbReference type="Proteomes" id="UP000696485">
    <property type="component" value="Unassembled WGS sequence"/>
</dbReference>
<keyword evidence="2" id="KW-1133">Transmembrane helix</keyword>
<dbReference type="EMBL" id="JAAAUY010000334">
    <property type="protein sequence ID" value="KAF9331282.1"/>
    <property type="molecule type" value="Genomic_DNA"/>
</dbReference>
<organism evidence="3 4">
    <name type="scientific">Podila minutissima</name>
    <dbReference type="NCBI Taxonomy" id="64525"/>
    <lineage>
        <taxon>Eukaryota</taxon>
        <taxon>Fungi</taxon>
        <taxon>Fungi incertae sedis</taxon>
        <taxon>Mucoromycota</taxon>
        <taxon>Mortierellomycotina</taxon>
        <taxon>Mortierellomycetes</taxon>
        <taxon>Mortierellales</taxon>
        <taxon>Mortierellaceae</taxon>
        <taxon>Podila</taxon>
    </lineage>
</organism>
<feature type="region of interest" description="Disordered" evidence="1">
    <location>
        <begin position="131"/>
        <end position="151"/>
    </location>
</feature>
<evidence type="ECO:0000313" key="3">
    <source>
        <dbReference type="EMBL" id="KAF9331282.1"/>
    </source>
</evidence>